<dbReference type="GO" id="GO:0005886">
    <property type="term" value="C:plasma membrane"/>
    <property type="evidence" value="ECO:0007669"/>
    <property type="project" value="UniProtKB-SubCell"/>
</dbReference>
<gene>
    <name evidence="11" type="ORF">DQG23_00430</name>
</gene>
<dbReference type="InterPro" id="IPR006303">
    <property type="entry name" value="FliR"/>
</dbReference>
<evidence type="ECO:0000256" key="6">
    <source>
        <dbReference type="ARBA" id="ARBA00022989"/>
    </source>
</evidence>
<protein>
    <recommendedName>
        <fullName evidence="3 9">Flagellar biosynthetic protein FliR</fullName>
    </recommendedName>
</protein>
<dbReference type="AlphaFoldDB" id="A0A329MRW8"/>
<dbReference type="PANTHER" id="PTHR30065">
    <property type="entry name" value="FLAGELLAR BIOSYNTHETIC PROTEIN FLIR"/>
    <property type="match status" value="1"/>
</dbReference>
<evidence type="ECO:0000256" key="2">
    <source>
        <dbReference type="ARBA" id="ARBA00009772"/>
    </source>
</evidence>
<dbReference type="PRINTS" id="PR00953">
    <property type="entry name" value="TYPE3IMRPROT"/>
</dbReference>
<proteinExistence type="inferred from homology"/>
<dbReference type="GO" id="GO:0006605">
    <property type="term" value="P:protein targeting"/>
    <property type="evidence" value="ECO:0007669"/>
    <property type="project" value="UniProtKB-UniRule"/>
</dbReference>
<sequence length="258" mass="28448">MELILQLLPPFLLIFCRITSFFVVTPIFSARTIPTHYKIGLSAFLSFIIVASEVGEQTVVIDALYALSIMKEIVIGLLLGFIAYMFFTVVQTAGSFIDLQMGLGMANIIDPMTGAQAPLLGNLKFFIATLLFLALNGHHYLIAAILDSYEWVPLSSDLFAKLYDGSVNEFLVTSFSQAFALAFQMAAPFVAAMFLVDVGLGILTKVAPQFNVFVIGIPLKILIGFMMLMLLIPGFYNLFSELFDRMIKAVQQLTGLLQ</sequence>
<dbReference type="OrthoDB" id="9807748at2"/>
<feature type="transmembrane region" description="Helical" evidence="10">
    <location>
        <begin position="12"/>
        <end position="30"/>
    </location>
</feature>
<evidence type="ECO:0000256" key="4">
    <source>
        <dbReference type="ARBA" id="ARBA00022475"/>
    </source>
</evidence>
<comment type="subcellular location">
    <subcellularLocation>
        <location evidence="10">Cell membrane</location>
        <topology evidence="10">Multi-pass membrane protein</topology>
    </subcellularLocation>
    <subcellularLocation>
        <location evidence="10">Bacterial flagellum basal body</location>
    </subcellularLocation>
</comment>
<keyword evidence="11" id="KW-0969">Cilium</keyword>
<reference evidence="11 12" key="1">
    <citation type="journal article" date="2009" name="Int. J. Syst. Evol. Microbiol.">
        <title>Paenibacillus contaminans sp. nov., isolated from a contaminated laboratory plate.</title>
        <authorList>
            <person name="Chou J.H."/>
            <person name="Lee J.H."/>
            <person name="Lin M.C."/>
            <person name="Chang P.S."/>
            <person name="Arun A.B."/>
            <person name="Young C.C."/>
            <person name="Chen W.M."/>
        </authorList>
    </citation>
    <scope>NUCLEOTIDE SEQUENCE [LARGE SCALE GENOMIC DNA]</scope>
    <source>
        <strain evidence="11 12">CKOBP-6</strain>
    </source>
</reference>
<evidence type="ECO:0000256" key="1">
    <source>
        <dbReference type="ARBA" id="ARBA00002578"/>
    </source>
</evidence>
<dbReference type="GO" id="GO:0009425">
    <property type="term" value="C:bacterial-type flagellum basal body"/>
    <property type="evidence" value="ECO:0007669"/>
    <property type="project" value="UniProtKB-SubCell"/>
</dbReference>
<keyword evidence="8 10" id="KW-0975">Bacterial flagellum</keyword>
<keyword evidence="11" id="KW-0966">Cell projection</keyword>
<comment type="function">
    <text evidence="1 10">Role in flagellar biosynthesis.</text>
</comment>
<dbReference type="RefSeq" id="WP_113028832.1">
    <property type="nucleotide sequence ID" value="NZ_QMFB01000001.1"/>
</dbReference>
<evidence type="ECO:0000313" key="11">
    <source>
        <dbReference type="EMBL" id="RAV22721.1"/>
    </source>
</evidence>
<keyword evidence="7 10" id="KW-0472">Membrane</keyword>
<evidence type="ECO:0000256" key="7">
    <source>
        <dbReference type="ARBA" id="ARBA00023136"/>
    </source>
</evidence>
<comment type="similarity">
    <text evidence="2 10">Belongs to the FliR/MopE/SpaR family.</text>
</comment>
<organism evidence="11 12">
    <name type="scientific">Paenibacillus contaminans</name>
    <dbReference type="NCBI Taxonomy" id="450362"/>
    <lineage>
        <taxon>Bacteria</taxon>
        <taxon>Bacillati</taxon>
        <taxon>Bacillota</taxon>
        <taxon>Bacilli</taxon>
        <taxon>Bacillales</taxon>
        <taxon>Paenibacillaceae</taxon>
        <taxon>Paenibacillus</taxon>
    </lineage>
</organism>
<keyword evidence="5 10" id="KW-0812">Transmembrane</keyword>
<comment type="caution">
    <text evidence="11">The sequence shown here is derived from an EMBL/GenBank/DDBJ whole genome shotgun (WGS) entry which is preliminary data.</text>
</comment>
<keyword evidence="12" id="KW-1185">Reference proteome</keyword>
<accession>A0A329MRW8</accession>
<feature type="transmembrane region" description="Helical" evidence="10">
    <location>
        <begin position="73"/>
        <end position="97"/>
    </location>
</feature>
<dbReference type="NCBIfam" id="TIGR01400">
    <property type="entry name" value="fliR"/>
    <property type="match status" value="1"/>
</dbReference>
<keyword evidence="6 10" id="KW-1133">Transmembrane helix</keyword>
<name>A0A329MRW8_9BACL</name>
<evidence type="ECO:0000256" key="10">
    <source>
        <dbReference type="RuleBase" id="RU362071"/>
    </source>
</evidence>
<dbReference type="PANTHER" id="PTHR30065:SF1">
    <property type="entry name" value="SURFACE PRESENTATION OF ANTIGENS PROTEIN SPAR"/>
    <property type="match status" value="1"/>
</dbReference>
<feature type="transmembrane region" description="Helical" evidence="10">
    <location>
        <begin position="42"/>
        <end position="67"/>
    </location>
</feature>
<dbReference type="InterPro" id="IPR002010">
    <property type="entry name" value="T3SS_IM_R"/>
</dbReference>
<feature type="transmembrane region" description="Helical" evidence="10">
    <location>
        <begin position="212"/>
        <end position="236"/>
    </location>
</feature>
<dbReference type="Pfam" id="PF01311">
    <property type="entry name" value="Bac_export_1"/>
    <property type="match status" value="1"/>
</dbReference>
<evidence type="ECO:0000313" key="12">
    <source>
        <dbReference type="Proteomes" id="UP000250369"/>
    </source>
</evidence>
<evidence type="ECO:0000256" key="8">
    <source>
        <dbReference type="ARBA" id="ARBA00023143"/>
    </source>
</evidence>
<dbReference type="GO" id="GO:0044780">
    <property type="term" value="P:bacterial-type flagellum assembly"/>
    <property type="evidence" value="ECO:0007669"/>
    <property type="project" value="UniProtKB-UniRule"/>
</dbReference>
<evidence type="ECO:0000256" key="5">
    <source>
        <dbReference type="ARBA" id="ARBA00022692"/>
    </source>
</evidence>
<evidence type="ECO:0000256" key="9">
    <source>
        <dbReference type="NCBIfam" id="TIGR01400"/>
    </source>
</evidence>
<keyword evidence="11" id="KW-0282">Flagellum</keyword>
<dbReference type="EMBL" id="QMFB01000001">
    <property type="protein sequence ID" value="RAV22721.1"/>
    <property type="molecule type" value="Genomic_DNA"/>
</dbReference>
<dbReference type="Proteomes" id="UP000250369">
    <property type="component" value="Unassembled WGS sequence"/>
</dbReference>
<feature type="transmembrane region" description="Helical" evidence="10">
    <location>
        <begin position="178"/>
        <end position="200"/>
    </location>
</feature>
<keyword evidence="4 10" id="KW-1003">Cell membrane</keyword>
<evidence type="ECO:0000256" key="3">
    <source>
        <dbReference type="ARBA" id="ARBA00021717"/>
    </source>
</evidence>